<feature type="transmembrane region" description="Helical" evidence="1">
    <location>
        <begin position="142"/>
        <end position="163"/>
    </location>
</feature>
<dbReference type="Proteomes" id="UP000030689">
    <property type="component" value="Unassembled WGS sequence"/>
</dbReference>
<reference evidence="2 3" key="1">
    <citation type="journal article" date="2013" name="Front. Plant Sci.">
        <title>The Reference Genome of the Halophytic Plant Eutrema salsugineum.</title>
        <authorList>
            <person name="Yang R."/>
            <person name="Jarvis D.E."/>
            <person name="Chen H."/>
            <person name="Beilstein M.A."/>
            <person name="Grimwood J."/>
            <person name="Jenkins J."/>
            <person name="Shu S."/>
            <person name="Prochnik S."/>
            <person name="Xin M."/>
            <person name="Ma C."/>
            <person name="Schmutz J."/>
            <person name="Wing R.A."/>
            <person name="Mitchell-Olds T."/>
            <person name="Schumaker K.S."/>
            <person name="Wang X."/>
        </authorList>
    </citation>
    <scope>NUCLEOTIDE SEQUENCE [LARGE SCALE GENOMIC DNA]</scope>
</reference>
<keyword evidence="1" id="KW-0812">Transmembrane</keyword>
<proteinExistence type="predicted"/>
<feature type="transmembrane region" description="Helical" evidence="1">
    <location>
        <begin position="116"/>
        <end position="136"/>
    </location>
</feature>
<keyword evidence="1" id="KW-0472">Membrane</keyword>
<dbReference type="AlphaFoldDB" id="V4JYS2"/>
<evidence type="ECO:0000313" key="2">
    <source>
        <dbReference type="EMBL" id="ESQ30665.1"/>
    </source>
</evidence>
<dbReference type="Gramene" id="ESQ30665">
    <property type="protein sequence ID" value="ESQ30665"/>
    <property type="gene ID" value="EUTSA_v10012133mg"/>
</dbReference>
<keyword evidence="1" id="KW-1133">Transmembrane helix</keyword>
<feature type="non-terminal residue" evidence="2">
    <location>
        <position position="1"/>
    </location>
</feature>
<accession>V4JYS2</accession>
<name>V4JYS2_EUTSA</name>
<dbReference type="EMBL" id="KI517809">
    <property type="protein sequence ID" value="ESQ30665.1"/>
    <property type="molecule type" value="Genomic_DNA"/>
</dbReference>
<dbReference type="OMA" id="GRICHTF"/>
<feature type="transmembrane region" description="Helical" evidence="1">
    <location>
        <begin position="77"/>
        <end position="104"/>
    </location>
</feature>
<feature type="transmembrane region" description="Helical" evidence="1">
    <location>
        <begin position="51"/>
        <end position="71"/>
    </location>
</feature>
<dbReference type="KEGG" id="eus:EUTSA_v10012133mg"/>
<protein>
    <submittedName>
        <fullName evidence="2">Uncharacterized protein</fullName>
    </submittedName>
</protein>
<keyword evidence="3" id="KW-1185">Reference proteome</keyword>
<dbReference type="OrthoDB" id="1053004at2759"/>
<gene>
    <name evidence="2" type="ORF">EUTSA_v10012133mg</name>
</gene>
<evidence type="ECO:0000313" key="3">
    <source>
        <dbReference type="Proteomes" id="UP000030689"/>
    </source>
</evidence>
<organism evidence="2 3">
    <name type="scientific">Eutrema salsugineum</name>
    <name type="common">Saltwater cress</name>
    <name type="synonym">Sisymbrium salsugineum</name>
    <dbReference type="NCBI Taxonomy" id="72664"/>
    <lineage>
        <taxon>Eukaryota</taxon>
        <taxon>Viridiplantae</taxon>
        <taxon>Streptophyta</taxon>
        <taxon>Embryophyta</taxon>
        <taxon>Tracheophyta</taxon>
        <taxon>Spermatophyta</taxon>
        <taxon>Magnoliopsida</taxon>
        <taxon>eudicotyledons</taxon>
        <taxon>Gunneridae</taxon>
        <taxon>Pentapetalae</taxon>
        <taxon>rosids</taxon>
        <taxon>malvids</taxon>
        <taxon>Brassicales</taxon>
        <taxon>Brassicaceae</taxon>
        <taxon>Eutremeae</taxon>
        <taxon>Eutrema</taxon>
    </lineage>
</organism>
<evidence type="ECO:0000256" key="1">
    <source>
        <dbReference type="SAM" id="Phobius"/>
    </source>
</evidence>
<sequence length="195" mass="22148">VNEGATHCLQRVFFFYVMGYQQIVEEAKPSTSVVVQESPSRLRTWLSNKNLQYDFVMSIILVTLNVAAIIYMIQHKIPFTACIITLVYCTGLYFSFGLFSCLFWFQAITDVEASNLYMTGRIGHICGLGILLHLLYSISPRVALWFGLPSSLWVVAAFIAPLYTMCLASAFKKVSEDTRAYWKFINEPQVRVANV</sequence>